<evidence type="ECO:0000313" key="3">
    <source>
        <dbReference type="Proteomes" id="UP000558488"/>
    </source>
</evidence>
<gene>
    <name evidence="2" type="ORF">mPipKuh1_009095</name>
</gene>
<accession>A0A7J7UGI4</accession>
<proteinExistence type="predicted"/>
<evidence type="ECO:0000313" key="2">
    <source>
        <dbReference type="EMBL" id="KAF6311902.1"/>
    </source>
</evidence>
<dbReference type="Proteomes" id="UP000558488">
    <property type="component" value="Unassembled WGS sequence"/>
</dbReference>
<comment type="caution">
    <text evidence="2">The sequence shown here is derived from an EMBL/GenBank/DDBJ whole genome shotgun (WGS) entry which is preliminary data.</text>
</comment>
<protein>
    <submittedName>
        <fullName evidence="2">Uncharacterized protein</fullName>
    </submittedName>
</protein>
<dbReference type="AlphaFoldDB" id="A0A7J7UGI4"/>
<reference evidence="2 3" key="1">
    <citation type="journal article" date="2020" name="Nature">
        <title>Six reference-quality genomes reveal evolution of bat adaptations.</title>
        <authorList>
            <person name="Jebb D."/>
            <person name="Huang Z."/>
            <person name="Pippel M."/>
            <person name="Hughes G.M."/>
            <person name="Lavrichenko K."/>
            <person name="Devanna P."/>
            <person name="Winkler S."/>
            <person name="Jermiin L.S."/>
            <person name="Skirmuntt E.C."/>
            <person name="Katzourakis A."/>
            <person name="Burkitt-Gray L."/>
            <person name="Ray D.A."/>
            <person name="Sullivan K.A.M."/>
            <person name="Roscito J.G."/>
            <person name="Kirilenko B.M."/>
            <person name="Davalos L.M."/>
            <person name="Corthals A.P."/>
            <person name="Power M.L."/>
            <person name="Jones G."/>
            <person name="Ransome R.D."/>
            <person name="Dechmann D.K.N."/>
            <person name="Locatelli A.G."/>
            <person name="Puechmaille S.J."/>
            <person name="Fedrigo O."/>
            <person name="Jarvis E.D."/>
            <person name="Hiller M."/>
            <person name="Vernes S.C."/>
            <person name="Myers E.W."/>
            <person name="Teeling E.C."/>
        </authorList>
    </citation>
    <scope>NUCLEOTIDE SEQUENCE [LARGE SCALE GENOMIC DNA]</scope>
    <source>
        <strain evidence="2">MPipKuh1</strain>
        <tissue evidence="2">Flight muscle</tissue>
    </source>
</reference>
<dbReference type="EMBL" id="JACAGB010000020">
    <property type="protein sequence ID" value="KAF6311902.1"/>
    <property type="molecule type" value="Genomic_DNA"/>
</dbReference>
<sequence>MTRRACFPDLPQGSQCPCWVQAVSALTAFFQLTHHVGVPCCLWHVGAPPTQMLFRVDPQAWLWNCFWRASVWVGQVCVWPAQLQRPRPLHLLGSFRPGASFLPAPNGPPGHATLRPGRQSGGRAELAPTHVKTRAEAGRGGSRGAGCMGGCRRGGGPSAPAHRCTASSAARPLLCQLVFNTRLSRAVIAS</sequence>
<evidence type="ECO:0000256" key="1">
    <source>
        <dbReference type="SAM" id="MobiDB-lite"/>
    </source>
</evidence>
<keyword evidence="3" id="KW-1185">Reference proteome</keyword>
<feature type="region of interest" description="Disordered" evidence="1">
    <location>
        <begin position="117"/>
        <end position="146"/>
    </location>
</feature>
<name>A0A7J7UGI4_PIPKU</name>
<organism evidence="2 3">
    <name type="scientific">Pipistrellus kuhlii</name>
    <name type="common">Kuhl's pipistrelle</name>
    <dbReference type="NCBI Taxonomy" id="59472"/>
    <lineage>
        <taxon>Eukaryota</taxon>
        <taxon>Metazoa</taxon>
        <taxon>Chordata</taxon>
        <taxon>Craniata</taxon>
        <taxon>Vertebrata</taxon>
        <taxon>Euteleostomi</taxon>
        <taxon>Mammalia</taxon>
        <taxon>Eutheria</taxon>
        <taxon>Laurasiatheria</taxon>
        <taxon>Chiroptera</taxon>
        <taxon>Yangochiroptera</taxon>
        <taxon>Vespertilionidae</taxon>
        <taxon>Pipistrellus</taxon>
    </lineage>
</organism>